<dbReference type="PROSITE" id="PS00760">
    <property type="entry name" value="SPASE_I_2"/>
    <property type="match status" value="1"/>
</dbReference>
<organism evidence="10 11">
    <name type="scientific">Candidatus Daviesbacteria bacterium RIFCSPHIGHO2_01_FULL_40_11</name>
    <dbReference type="NCBI Taxonomy" id="1797762"/>
    <lineage>
        <taxon>Bacteria</taxon>
        <taxon>Candidatus Daviesiibacteriota</taxon>
    </lineage>
</organism>
<dbReference type="Proteomes" id="UP000177555">
    <property type="component" value="Unassembled WGS sequence"/>
</dbReference>
<comment type="catalytic activity">
    <reaction evidence="1 7">
        <text>Cleavage of hydrophobic, N-terminal signal or leader sequences from secreted and periplasmic proteins.</text>
        <dbReference type="EC" id="3.4.21.89"/>
    </reaction>
</comment>
<dbReference type="PANTHER" id="PTHR43390:SF1">
    <property type="entry name" value="CHLOROPLAST PROCESSING PEPTIDASE"/>
    <property type="match status" value="1"/>
</dbReference>
<comment type="subcellular location">
    <subcellularLocation>
        <location evidence="8">Membrane</location>
        <topology evidence="8">Single-pass type II membrane protein</topology>
    </subcellularLocation>
</comment>
<dbReference type="GO" id="GO:0006465">
    <property type="term" value="P:signal peptide processing"/>
    <property type="evidence" value="ECO:0007669"/>
    <property type="project" value="InterPro"/>
</dbReference>
<evidence type="ECO:0000256" key="3">
    <source>
        <dbReference type="ARBA" id="ARBA00013208"/>
    </source>
</evidence>
<dbReference type="InterPro" id="IPR019533">
    <property type="entry name" value="Peptidase_S26"/>
</dbReference>
<reference evidence="10 11" key="1">
    <citation type="journal article" date="2016" name="Nat. Commun.">
        <title>Thousands of microbial genomes shed light on interconnected biogeochemical processes in an aquifer system.</title>
        <authorList>
            <person name="Anantharaman K."/>
            <person name="Brown C.T."/>
            <person name="Hug L.A."/>
            <person name="Sharon I."/>
            <person name="Castelle C.J."/>
            <person name="Probst A.J."/>
            <person name="Thomas B.C."/>
            <person name="Singh A."/>
            <person name="Wilkins M.J."/>
            <person name="Karaoz U."/>
            <person name="Brodie E.L."/>
            <person name="Williams K.H."/>
            <person name="Hubbard S.S."/>
            <person name="Banfield J.F."/>
        </authorList>
    </citation>
    <scope>NUCLEOTIDE SEQUENCE [LARGE SCALE GENOMIC DNA]</scope>
</reference>
<sequence>MVVFGAIFASIYLFVAQFHKVQGNSMVPTLQSGDYLITEKLSFRFRDPKSGETIVLKNPRDESQDFIKRIIAVPGDTIKILKNTVYLNDQPLPESYLPPGTLTRSGAFLTEGLFIKVASNQYFVFGDNREHSSDSREWGPVTKEEIVGRAFFRYFPLQAMDLLTDK</sequence>
<dbReference type="CDD" id="cd06530">
    <property type="entry name" value="S26_SPase_I"/>
    <property type="match status" value="1"/>
</dbReference>
<accession>A0A1F5JGY8</accession>
<evidence type="ECO:0000259" key="9">
    <source>
        <dbReference type="Pfam" id="PF10502"/>
    </source>
</evidence>
<dbReference type="NCBIfam" id="TIGR02227">
    <property type="entry name" value="sigpep_I_bact"/>
    <property type="match status" value="1"/>
</dbReference>
<dbReference type="PROSITE" id="PS00501">
    <property type="entry name" value="SPASE_I_1"/>
    <property type="match status" value="1"/>
</dbReference>
<evidence type="ECO:0000256" key="7">
    <source>
        <dbReference type="RuleBase" id="RU003993"/>
    </source>
</evidence>
<dbReference type="GO" id="GO:0004252">
    <property type="term" value="F:serine-type endopeptidase activity"/>
    <property type="evidence" value="ECO:0007669"/>
    <property type="project" value="InterPro"/>
</dbReference>
<evidence type="ECO:0000256" key="2">
    <source>
        <dbReference type="ARBA" id="ARBA00009370"/>
    </source>
</evidence>
<keyword evidence="4 7" id="KW-0645">Protease</keyword>
<dbReference type="InterPro" id="IPR036286">
    <property type="entry name" value="LexA/Signal_pep-like_sf"/>
</dbReference>
<dbReference type="EMBL" id="MFCP01000027">
    <property type="protein sequence ID" value="OGE27911.1"/>
    <property type="molecule type" value="Genomic_DNA"/>
</dbReference>
<evidence type="ECO:0000256" key="5">
    <source>
        <dbReference type="ARBA" id="ARBA00022801"/>
    </source>
</evidence>
<proteinExistence type="inferred from homology"/>
<feature type="active site" evidence="6">
    <location>
        <position position="25"/>
    </location>
</feature>
<dbReference type="AlphaFoldDB" id="A0A1F5JGY8"/>
<keyword evidence="5 7" id="KW-0378">Hydrolase</keyword>
<gene>
    <name evidence="10" type="ORF">A2867_02365</name>
</gene>
<comment type="similarity">
    <text evidence="2 8">Belongs to the peptidase S26 family.</text>
</comment>
<evidence type="ECO:0000256" key="6">
    <source>
        <dbReference type="PIRSR" id="PIRSR600223-1"/>
    </source>
</evidence>
<dbReference type="GO" id="GO:0009003">
    <property type="term" value="F:signal peptidase activity"/>
    <property type="evidence" value="ECO:0007669"/>
    <property type="project" value="UniProtKB-EC"/>
</dbReference>
<evidence type="ECO:0000313" key="10">
    <source>
        <dbReference type="EMBL" id="OGE27911.1"/>
    </source>
</evidence>
<evidence type="ECO:0000313" key="11">
    <source>
        <dbReference type="Proteomes" id="UP000177555"/>
    </source>
</evidence>
<dbReference type="InterPro" id="IPR000223">
    <property type="entry name" value="Pept_S26A_signal_pept_1"/>
</dbReference>
<evidence type="ECO:0000256" key="1">
    <source>
        <dbReference type="ARBA" id="ARBA00000677"/>
    </source>
</evidence>
<dbReference type="PANTHER" id="PTHR43390">
    <property type="entry name" value="SIGNAL PEPTIDASE I"/>
    <property type="match status" value="1"/>
</dbReference>
<feature type="domain" description="Peptidase S26" evidence="9">
    <location>
        <begin position="3"/>
        <end position="155"/>
    </location>
</feature>
<dbReference type="PROSITE" id="PS00761">
    <property type="entry name" value="SPASE_I_3"/>
    <property type="match status" value="1"/>
</dbReference>
<name>A0A1F5JGY8_9BACT</name>
<dbReference type="GO" id="GO:0016020">
    <property type="term" value="C:membrane"/>
    <property type="evidence" value="ECO:0007669"/>
    <property type="project" value="UniProtKB-SubCell"/>
</dbReference>
<evidence type="ECO:0000256" key="8">
    <source>
        <dbReference type="RuleBase" id="RU362042"/>
    </source>
</evidence>
<dbReference type="InterPro" id="IPR019757">
    <property type="entry name" value="Pept_S26A_signal_pept_1_Lys-AS"/>
</dbReference>
<dbReference type="EC" id="3.4.21.89" evidence="3 7"/>
<dbReference type="InterPro" id="IPR019758">
    <property type="entry name" value="Pept_S26A_signal_pept_1_CS"/>
</dbReference>
<dbReference type="SUPFAM" id="SSF51306">
    <property type="entry name" value="LexA/Signal peptidase"/>
    <property type="match status" value="1"/>
</dbReference>
<feature type="active site" evidence="6">
    <location>
        <position position="68"/>
    </location>
</feature>
<dbReference type="Pfam" id="PF10502">
    <property type="entry name" value="Peptidase_S26"/>
    <property type="match status" value="1"/>
</dbReference>
<protein>
    <recommendedName>
        <fullName evidence="3 7">Signal peptidase I</fullName>
        <ecNumber evidence="3 7">3.4.21.89</ecNumber>
    </recommendedName>
</protein>
<dbReference type="Gene3D" id="2.10.109.10">
    <property type="entry name" value="Umud Fragment, subunit A"/>
    <property type="match status" value="1"/>
</dbReference>
<dbReference type="PRINTS" id="PR00727">
    <property type="entry name" value="LEADERPTASE"/>
</dbReference>
<dbReference type="InterPro" id="IPR019756">
    <property type="entry name" value="Pept_S26A_signal_pept_1_Ser-AS"/>
</dbReference>
<evidence type="ECO:0000256" key="4">
    <source>
        <dbReference type="ARBA" id="ARBA00022670"/>
    </source>
</evidence>
<comment type="caution">
    <text evidence="10">The sequence shown here is derived from an EMBL/GenBank/DDBJ whole genome shotgun (WGS) entry which is preliminary data.</text>
</comment>